<dbReference type="PROSITE" id="PS01149">
    <property type="entry name" value="PSI_RSU"/>
    <property type="match status" value="1"/>
</dbReference>
<dbReference type="InterPro" id="IPR002942">
    <property type="entry name" value="S4_RNA-bd"/>
</dbReference>
<dbReference type="Gene3D" id="3.30.70.1560">
    <property type="entry name" value="Alpha-L RNA-binding motif"/>
    <property type="match status" value="1"/>
</dbReference>
<dbReference type="InterPro" id="IPR020103">
    <property type="entry name" value="PsdUridine_synth_cat_dom_sf"/>
</dbReference>
<feature type="domain" description="RNA-binding S4" evidence="5">
    <location>
        <begin position="148"/>
        <end position="207"/>
    </location>
</feature>
<comment type="caution">
    <text evidence="6">The sequence shown here is derived from an EMBL/GenBank/DDBJ whole genome shotgun (WGS) entry which is preliminary data.</text>
</comment>
<dbReference type="InterPro" id="IPR006145">
    <property type="entry name" value="PsdUridine_synth_RsuA/RluA"/>
</dbReference>
<feature type="compositionally biased region" description="Low complexity" evidence="4">
    <location>
        <begin position="113"/>
        <end position="127"/>
    </location>
</feature>
<dbReference type="InterPro" id="IPR042092">
    <property type="entry name" value="PsdUridine_s_RsuA/RluB/E/F_cat"/>
</dbReference>
<evidence type="ECO:0000313" key="6">
    <source>
        <dbReference type="EMBL" id="KAG5396050.1"/>
    </source>
</evidence>
<name>A0ABQ7MCD9_BRACM</name>
<dbReference type="InterPro" id="IPR020094">
    <property type="entry name" value="TruA/RsuA/RluB/E/F_N"/>
</dbReference>
<dbReference type="InterPro" id="IPR036986">
    <property type="entry name" value="S4_RNA-bd_sf"/>
</dbReference>
<gene>
    <name evidence="6" type="primary">A05p008550.1_BraROA</name>
    <name evidence="6" type="ORF">IGI04_017864</name>
</gene>
<dbReference type="InterPro" id="IPR018496">
    <property type="entry name" value="PsdUridine_synth_RsuA/RluB_CS"/>
</dbReference>
<dbReference type="SUPFAM" id="SSF55174">
    <property type="entry name" value="Alpha-L RNA-binding motif"/>
    <property type="match status" value="1"/>
</dbReference>
<proteinExistence type="inferred from homology"/>
<protein>
    <recommendedName>
        <fullName evidence="5">RNA-binding S4 domain-containing protein</fullName>
    </recommendedName>
</protein>
<dbReference type="SMART" id="SM00363">
    <property type="entry name" value="S4"/>
    <property type="match status" value="1"/>
</dbReference>
<dbReference type="CDD" id="cd00165">
    <property type="entry name" value="S4"/>
    <property type="match status" value="1"/>
</dbReference>
<dbReference type="PANTHER" id="PTHR47683:SF2">
    <property type="entry name" value="RNA-BINDING S4 DOMAIN-CONTAINING PROTEIN"/>
    <property type="match status" value="1"/>
</dbReference>
<dbReference type="Pfam" id="PF00849">
    <property type="entry name" value="PseudoU_synth_2"/>
    <property type="match status" value="1"/>
</dbReference>
<dbReference type="Gene3D" id="3.10.290.10">
    <property type="entry name" value="RNA-binding S4 domain"/>
    <property type="match status" value="1"/>
</dbReference>
<keyword evidence="3" id="KW-0694">RNA-binding</keyword>
<evidence type="ECO:0000259" key="5">
    <source>
        <dbReference type="SMART" id="SM00363"/>
    </source>
</evidence>
<accession>A0ABQ7MCD9</accession>
<dbReference type="PANTHER" id="PTHR47683">
    <property type="entry name" value="PSEUDOURIDINE SYNTHASE FAMILY PROTEIN-RELATED"/>
    <property type="match status" value="1"/>
</dbReference>
<comment type="similarity">
    <text evidence="1">Belongs to the pseudouridine synthase RsuA family.</text>
</comment>
<organism evidence="6 7">
    <name type="scientific">Brassica rapa subsp. trilocularis</name>
    <dbReference type="NCBI Taxonomy" id="1813537"/>
    <lineage>
        <taxon>Eukaryota</taxon>
        <taxon>Viridiplantae</taxon>
        <taxon>Streptophyta</taxon>
        <taxon>Embryophyta</taxon>
        <taxon>Tracheophyta</taxon>
        <taxon>Spermatophyta</taxon>
        <taxon>Magnoliopsida</taxon>
        <taxon>eudicotyledons</taxon>
        <taxon>Gunneridae</taxon>
        <taxon>Pentapetalae</taxon>
        <taxon>rosids</taxon>
        <taxon>malvids</taxon>
        <taxon>Brassicales</taxon>
        <taxon>Brassicaceae</taxon>
        <taxon>Brassiceae</taxon>
        <taxon>Brassica</taxon>
    </lineage>
</organism>
<dbReference type="EMBL" id="JADBGQ010000005">
    <property type="protein sequence ID" value="KAG5396050.1"/>
    <property type="molecule type" value="Genomic_DNA"/>
</dbReference>
<evidence type="ECO:0000256" key="2">
    <source>
        <dbReference type="ARBA" id="ARBA00023235"/>
    </source>
</evidence>
<keyword evidence="2" id="KW-0413">Isomerase</keyword>
<dbReference type="Proteomes" id="UP000823674">
    <property type="component" value="Chromosome A05"/>
</dbReference>
<keyword evidence="7" id="KW-1185">Reference proteome</keyword>
<dbReference type="Gene3D" id="3.30.70.580">
    <property type="entry name" value="Pseudouridine synthase I, catalytic domain, N-terminal subdomain"/>
    <property type="match status" value="1"/>
</dbReference>
<evidence type="ECO:0000256" key="1">
    <source>
        <dbReference type="ARBA" id="ARBA00008348"/>
    </source>
</evidence>
<dbReference type="SUPFAM" id="SSF55120">
    <property type="entry name" value="Pseudouridine synthase"/>
    <property type="match status" value="1"/>
</dbReference>
<dbReference type="PROSITE" id="PS50889">
    <property type="entry name" value="S4"/>
    <property type="match status" value="1"/>
</dbReference>
<feature type="region of interest" description="Disordered" evidence="4">
    <location>
        <begin position="96"/>
        <end position="131"/>
    </location>
</feature>
<sequence>MASVASSPISFAASFLRTKPVPRFLPIRTLRCALSSSSSSEPIEFDISFAPPKPTPSSPRGNAAFQQLFIPWIVRGEDGKLKVQSQPPAQLIHALADATTQNPKKKVKKKKPQASSSSSSSAVTTSSEPKLSKAARRYYNENIKEPPQRLSKVLAAAGVASRRTSEELIFDGKVTVNGSLCTTPQTRVDPTRDIIYVNGNRVPKKLPPKVYFALNKPKGYICSSGEKETKSVVSLFDEFMASWDKRNPGTPKPRLFTVGRLDVATTGLIIVTNDGDFAQKLSHPSSSLPKEYITTVAGDVHKRHLMAISEGTVVEGVHCVPDSVELMPKQHDIPRARLRIVVHEGRNHEVRELVKNAGLEVYSLKRVRIGGFRLPSDLGLGKHVELKQSELKALGWKSTTTPIPLNKTLNPLSNTSTNHISKACLETRFLVSTICSTLLKEFFQLGAFHNDARLRHLLLHTLSLISPWL</sequence>
<dbReference type="Pfam" id="PF01479">
    <property type="entry name" value="S4"/>
    <property type="match status" value="1"/>
</dbReference>
<reference evidence="6 7" key="1">
    <citation type="submission" date="2021-03" db="EMBL/GenBank/DDBJ databases">
        <authorList>
            <person name="King G.J."/>
            <person name="Bancroft I."/>
            <person name="Baten A."/>
            <person name="Bloomfield J."/>
            <person name="Borpatragohain P."/>
            <person name="He Z."/>
            <person name="Irish N."/>
            <person name="Irwin J."/>
            <person name="Liu K."/>
            <person name="Mauleon R.P."/>
            <person name="Moore J."/>
            <person name="Morris R."/>
            <person name="Ostergaard L."/>
            <person name="Wang B."/>
            <person name="Wells R."/>
        </authorList>
    </citation>
    <scope>NUCLEOTIDE SEQUENCE [LARGE SCALE GENOMIC DNA]</scope>
    <source>
        <strain evidence="6">R-o-18</strain>
        <tissue evidence="6">Leaf</tissue>
    </source>
</reference>
<evidence type="ECO:0000256" key="4">
    <source>
        <dbReference type="SAM" id="MobiDB-lite"/>
    </source>
</evidence>
<evidence type="ECO:0000256" key="3">
    <source>
        <dbReference type="PROSITE-ProRule" id="PRU00182"/>
    </source>
</evidence>
<evidence type="ECO:0000313" key="7">
    <source>
        <dbReference type="Proteomes" id="UP000823674"/>
    </source>
</evidence>
<dbReference type="InterPro" id="IPR050343">
    <property type="entry name" value="RsuA_PseudoU_synthase"/>
</dbReference>
<feature type="compositionally biased region" description="Basic residues" evidence="4">
    <location>
        <begin position="103"/>
        <end position="112"/>
    </location>
</feature>